<evidence type="ECO:0000259" key="6">
    <source>
        <dbReference type="PROSITE" id="PS51898"/>
    </source>
</evidence>
<dbReference type="PROSITE" id="PS51898">
    <property type="entry name" value="TYR_RECOMBINASE"/>
    <property type="match status" value="1"/>
</dbReference>
<dbReference type="InterPro" id="IPR010998">
    <property type="entry name" value="Integrase_recombinase_N"/>
</dbReference>
<feature type="domain" description="Tyr recombinase" evidence="6">
    <location>
        <begin position="258"/>
        <end position="441"/>
    </location>
</feature>
<dbReference type="SUPFAM" id="SSF56349">
    <property type="entry name" value="DNA breaking-rejoining enzymes"/>
    <property type="match status" value="1"/>
</dbReference>
<comment type="similarity">
    <text evidence="1">Belongs to the 'phage' integrase family.</text>
</comment>
<keyword evidence="4" id="KW-0233">DNA recombination</keyword>
<dbReference type="Pfam" id="PF00589">
    <property type="entry name" value="Phage_integrase"/>
    <property type="match status" value="1"/>
</dbReference>
<dbReference type="InterPro" id="IPR002104">
    <property type="entry name" value="Integrase_catalytic"/>
</dbReference>
<dbReference type="PANTHER" id="PTHR30349:SF41">
    <property type="entry name" value="INTEGRASE_RECOMBINASE PROTEIN MJ0367-RELATED"/>
    <property type="match status" value="1"/>
</dbReference>
<dbReference type="Gene3D" id="1.10.150.130">
    <property type="match status" value="1"/>
</dbReference>
<evidence type="ECO:0000313" key="9">
    <source>
        <dbReference type="Proteomes" id="UP000183400"/>
    </source>
</evidence>
<dbReference type="PANTHER" id="PTHR30349">
    <property type="entry name" value="PHAGE INTEGRASE-RELATED"/>
    <property type="match status" value="1"/>
</dbReference>
<dbReference type="InterPro" id="IPR011010">
    <property type="entry name" value="DNA_brk_join_enz"/>
</dbReference>
<organism evidence="8 9">
    <name type="scientific">Ruegeria halocynthiae</name>
    <dbReference type="NCBI Taxonomy" id="985054"/>
    <lineage>
        <taxon>Bacteria</taxon>
        <taxon>Pseudomonadati</taxon>
        <taxon>Pseudomonadota</taxon>
        <taxon>Alphaproteobacteria</taxon>
        <taxon>Rhodobacterales</taxon>
        <taxon>Roseobacteraceae</taxon>
        <taxon>Ruegeria</taxon>
    </lineage>
</organism>
<reference evidence="9" key="1">
    <citation type="submission" date="2016-10" db="EMBL/GenBank/DDBJ databases">
        <authorList>
            <person name="Varghese N."/>
            <person name="Submissions S."/>
        </authorList>
    </citation>
    <scope>NUCLEOTIDE SEQUENCE [LARGE SCALE GENOMIC DNA]</scope>
    <source>
        <strain evidence="9">DSM 27839</strain>
    </source>
</reference>
<dbReference type="OrthoDB" id="7222937at2"/>
<dbReference type="EMBL" id="FNNP01000005">
    <property type="protein sequence ID" value="SDX36837.1"/>
    <property type="molecule type" value="Genomic_DNA"/>
</dbReference>
<proteinExistence type="inferred from homology"/>
<dbReference type="InterPro" id="IPR044068">
    <property type="entry name" value="CB"/>
</dbReference>
<dbReference type="PROSITE" id="PS51900">
    <property type="entry name" value="CB"/>
    <property type="match status" value="1"/>
</dbReference>
<protein>
    <submittedName>
        <fullName evidence="8">Phage integrase family protein</fullName>
    </submittedName>
</protein>
<evidence type="ECO:0000256" key="4">
    <source>
        <dbReference type="ARBA" id="ARBA00023172"/>
    </source>
</evidence>
<evidence type="ECO:0000313" key="8">
    <source>
        <dbReference type="EMBL" id="SDX36837.1"/>
    </source>
</evidence>
<gene>
    <name evidence="8" type="ORF">SAMN05444358_10551</name>
</gene>
<dbReference type="GO" id="GO:0003677">
    <property type="term" value="F:DNA binding"/>
    <property type="evidence" value="ECO:0007669"/>
    <property type="project" value="UniProtKB-UniRule"/>
</dbReference>
<dbReference type="Proteomes" id="UP000183400">
    <property type="component" value="Unassembled WGS sequence"/>
</dbReference>
<evidence type="ECO:0000256" key="2">
    <source>
        <dbReference type="ARBA" id="ARBA00022908"/>
    </source>
</evidence>
<evidence type="ECO:0000256" key="1">
    <source>
        <dbReference type="ARBA" id="ARBA00008857"/>
    </source>
</evidence>
<keyword evidence="2" id="KW-0229">DNA integration</keyword>
<keyword evidence="3 5" id="KW-0238">DNA-binding</keyword>
<accession>A0A1H3B4G5</accession>
<sequence>MSNDRNLEQPRGPGTAWRFRMSTPKVLKGTTDPETGKTFGRNIIRSLGGVKHKATARKLRDVELSKVRELELQALGRNRYSLAAADRWAEAMADPDPEAAILARGVFYDEVGRAPSAVRDAFGKRGMAKSKPLAEMVEAYIEARAPGNAAGYEPLRGSTINDFRTAVRYLVDYLGQPIENHYVDDVGEVDAETFREFLGDLVSERTARPLAGATIQKYMTQLRTFWKWCVSRKKTTHKKATPFTLDDSLTREAATPTRKRAMYAPDQTRALFAARSEQTPVGAMVRLGLLLGARISELVRLNVQDVDEDRGGFKIVVGKTNNATRWIPIPTELQPMVSQLCADAGTNGRLLGAFSLDKRTGNSKQASQAYSRLRDEVIGKPEGDILLDFHSLRHTWRTFAHRAGVSDSDAEQLGGWAKDERRSSEIYNHGLGRDELREVQRRIVDRMKSDGYLKGL</sequence>
<evidence type="ECO:0000259" key="7">
    <source>
        <dbReference type="PROSITE" id="PS51900"/>
    </source>
</evidence>
<feature type="domain" description="Core-binding (CB)" evidence="7">
    <location>
        <begin position="131"/>
        <end position="230"/>
    </location>
</feature>
<name>A0A1H3B4G5_9RHOB</name>
<dbReference type="InterPro" id="IPR013762">
    <property type="entry name" value="Integrase-like_cat_sf"/>
</dbReference>
<dbReference type="GO" id="GO:0015074">
    <property type="term" value="P:DNA integration"/>
    <property type="evidence" value="ECO:0007669"/>
    <property type="project" value="UniProtKB-KW"/>
</dbReference>
<keyword evidence="9" id="KW-1185">Reference proteome</keyword>
<dbReference type="RefSeq" id="WP_074737441.1">
    <property type="nucleotide sequence ID" value="NZ_FNNP01000005.1"/>
</dbReference>
<dbReference type="Gene3D" id="1.10.443.10">
    <property type="entry name" value="Intergrase catalytic core"/>
    <property type="match status" value="1"/>
</dbReference>
<dbReference type="InterPro" id="IPR050090">
    <property type="entry name" value="Tyrosine_recombinase_XerCD"/>
</dbReference>
<evidence type="ECO:0000256" key="3">
    <source>
        <dbReference type="ARBA" id="ARBA00023125"/>
    </source>
</evidence>
<dbReference type="AlphaFoldDB" id="A0A1H3B4G5"/>
<dbReference type="GO" id="GO:0006310">
    <property type="term" value="P:DNA recombination"/>
    <property type="evidence" value="ECO:0007669"/>
    <property type="project" value="UniProtKB-KW"/>
</dbReference>
<dbReference type="STRING" id="985054.SAMN05444358_10551"/>
<evidence type="ECO:0000256" key="5">
    <source>
        <dbReference type="PROSITE-ProRule" id="PRU01248"/>
    </source>
</evidence>